<dbReference type="GO" id="GO:0019748">
    <property type="term" value="P:secondary metabolic process"/>
    <property type="evidence" value="ECO:0007669"/>
    <property type="project" value="TreeGrafter"/>
</dbReference>
<dbReference type="EMBL" id="JAPDRN010000156">
    <property type="protein sequence ID" value="KAJ9617668.1"/>
    <property type="molecule type" value="Genomic_DNA"/>
</dbReference>
<dbReference type="AlphaFoldDB" id="A0AA38XQC1"/>
<evidence type="ECO:0000256" key="1">
    <source>
        <dbReference type="ARBA" id="ARBA00006484"/>
    </source>
</evidence>
<dbReference type="SUPFAM" id="SSF51735">
    <property type="entry name" value="NAD(P)-binding Rossmann-fold domains"/>
    <property type="match status" value="1"/>
</dbReference>
<keyword evidence="3" id="KW-1185">Reference proteome</keyword>
<dbReference type="InterPro" id="IPR036291">
    <property type="entry name" value="NAD(P)-bd_dom_sf"/>
</dbReference>
<dbReference type="InterPro" id="IPR051468">
    <property type="entry name" value="Fungal_SecMetab_SDRs"/>
</dbReference>
<dbReference type="GO" id="GO:0005737">
    <property type="term" value="C:cytoplasm"/>
    <property type="evidence" value="ECO:0007669"/>
    <property type="project" value="TreeGrafter"/>
</dbReference>
<dbReference type="PANTHER" id="PTHR43544">
    <property type="entry name" value="SHORT-CHAIN DEHYDROGENASE/REDUCTASE"/>
    <property type="match status" value="1"/>
</dbReference>
<dbReference type="PANTHER" id="PTHR43544:SF32">
    <property type="entry name" value="CHAIN DEHYDROGENASE, PUTATIVE (AFU_ORTHOLOGUE AFUA_5G01530)-RELATED"/>
    <property type="match status" value="1"/>
</dbReference>
<dbReference type="Gene3D" id="3.40.50.720">
    <property type="entry name" value="NAD(P)-binding Rossmann-like Domain"/>
    <property type="match status" value="1"/>
</dbReference>
<dbReference type="Proteomes" id="UP001172681">
    <property type="component" value="Unassembled WGS sequence"/>
</dbReference>
<protein>
    <submittedName>
        <fullName evidence="2">Uncharacterized protein</fullName>
    </submittedName>
</protein>
<dbReference type="InterPro" id="IPR002347">
    <property type="entry name" value="SDR_fam"/>
</dbReference>
<dbReference type="PRINTS" id="PR00081">
    <property type="entry name" value="GDHRDH"/>
</dbReference>
<accession>A0AA38XQC1</accession>
<organism evidence="2 3">
    <name type="scientific">Knufia peltigerae</name>
    <dbReference type="NCBI Taxonomy" id="1002370"/>
    <lineage>
        <taxon>Eukaryota</taxon>
        <taxon>Fungi</taxon>
        <taxon>Dikarya</taxon>
        <taxon>Ascomycota</taxon>
        <taxon>Pezizomycotina</taxon>
        <taxon>Eurotiomycetes</taxon>
        <taxon>Chaetothyriomycetidae</taxon>
        <taxon>Chaetothyriales</taxon>
        <taxon>Trichomeriaceae</taxon>
        <taxon>Knufia</taxon>
    </lineage>
</organism>
<comment type="caution">
    <text evidence="2">The sequence shown here is derived from an EMBL/GenBank/DDBJ whole genome shotgun (WGS) entry which is preliminary data.</text>
</comment>
<gene>
    <name evidence="2" type="ORF">H2204_013543</name>
</gene>
<proteinExistence type="inferred from homology"/>
<dbReference type="Pfam" id="PF00106">
    <property type="entry name" value="adh_short"/>
    <property type="match status" value="1"/>
</dbReference>
<evidence type="ECO:0000313" key="3">
    <source>
        <dbReference type="Proteomes" id="UP001172681"/>
    </source>
</evidence>
<evidence type="ECO:0000313" key="2">
    <source>
        <dbReference type="EMBL" id="KAJ9617668.1"/>
    </source>
</evidence>
<sequence length="250" mass="27093">MGSCNNATTFVLITGANQGLGLECVKKLAAEQLDFHILLGSRSLEKGRQAASTVKTRAQGTTVEPVALDVNNEDSISQAVKYIDGKYGRLDVLLNNAGVMTLPGLSFREEMKQVIETNAISAACVTEAFLPLMKRAQALPPRLLFMSSDFGSIAYCLDPSRPFYGYDAKPYFTSKAAMNMVGAQYAVQLGREGFKVNMVDPGFRSTNLNGFHELGGVPAAGVLEACRLMIDTDKNGQHGTFTSNEKQHPW</sequence>
<reference evidence="2" key="1">
    <citation type="submission" date="2022-10" db="EMBL/GenBank/DDBJ databases">
        <title>Culturing micro-colonial fungi from biological soil crusts in the Mojave desert and describing Neophaeococcomyces mojavensis, and introducing the new genera and species Taxawa tesnikishii.</title>
        <authorList>
            <person name="Kurbessoian T."/>
            <person name="Stajich J.E."/>
        </authorList>
    </citation>
    <scope>NUCLEOTIDE SEQUENCE</scope>
    <source>
        <strain evidence="2">TK_35</strain>
    </source>
</reference>
<dbReference type="GO" id="GO:0016491">
    <property type="term" value="F:oxidoreductase activity"/>
    <property type="evidence" value="ECO:0007669"/>
    <property type="project" value="TreeGrafter"/>
</dbReference>
<comment type="similarity">
    <text evidence="1">Belongs to the short-chain dehydrogenases/reductases (SDR) family.</text>
</comment>
<name>A0AA38XQC1_9EURO</name>